<accession>A0A7C0Y605</accession>
<organism evidence="3">
    <name type="scientific">Desulfofervidus auxilii</name>
    <dbReference type="NCBI Taxonomy" id="1621989"/>
    <lineage>
        <taxon>Bacteria</taxon>
        <taxon>Pseudomonadati</taxon>
        <taxon>Thermodesulfobacteriota</taxon>
        <taxon>Candidatus Desulfofervidia</taxon>
        <taxon>Candidatus Desulfofervidales</taxon>
        <taxon>Candidatus Desulfofervidaceae</taxon>
        <taxon>Candidatus Desulfofervidus</taxon>
    </lineage>
</organism>
<dbReference type="Proteomes" id="UP000886289">
    <property type="component" value="Unassembled WGS sequence"/>
</dbReference>
<dbReference type="EMBL" id="DRBS01000389">
    <property type="protein sequence ID" value="HDD45281.1"/>
    <property type="molecule type" value="Genomic_DNA"/>
</dbReference>
<evidence type="ECO:0000313" key="3">
    <source>
        <dbReference type="EMBL" id="HDD45281.1"/>
    </source>
</evidence>
<dbReference type="Pfam" id="PF07670">
    <property type="entry name" value="Gate"/>
    <property type="match status" value="1"/>
</dbReference>
<name>A0A7C0Y605_DESA2</name>
<comment type="caution">
    <text evidence="3">The sequence shown here is derived from an EMBL/GenBank/DDBJ whole genome shotgun (WGS) entry which is preliminary data.</text>
</comment>
<reference evidence="3" key="1">
    <citation type="journal article" date="2020" name="mSystems">
        <title>Genome- and Community-Level Interaction Insights into Carbon Utilization and Element Cycling Functions of Hydrothermarchaeota in Hydrothermal Sediment.</title>
        <authorList>
            <person name="Zhou Z."/>
            <person name="Liu Y."/>
            <person name="Xu W."/>
            <person name="Pan J."/>
            <person name="Luo Z.H."/>
            <person name="Li M."/>
        </authorList>
    </citation>
    <scope>NUCLEOTIDE SEQUENCE [LARGE SCALE GENOMIC DNA]</scope>
    <source>
        <strain evidence="3">HyVt-233</strain>
    </source>
</reference>
<dbReference type="AlphaFoldDB" id="A0A7C0Y605"/>
<feature type="transmembrane region" description="Helical" evidence="1">
    <location>
        <begin position="119"/>
        <end position="143"/>
    </location>
</feature>
<evidence type="ECO:0000259" key="2">
    <source>
        <dbReference type="Pfam" id="PF07670"/>
    </source>
</evidence>
<keyword evidence="1" id="KW-0472">Membrane</keyword>
<feature type="transmembrane region" description="Helical" evidence="1">
    <location>
        <begin position="219"/>
        <end position="242"/>
    </location>
</feature>
<feature type="transmembrane region" description="Helical" evidence="1">
    <location>
        <begin position="55"/>
        <end position="76"/>
    </location>
</feature>
<sequence length="313" mass="35583">MKPFFIAIKYLSFILPSMIIGVILVNFLIALGLLNRLTWIIKPFMKISHLRSECALSFITAFASPTAANTMLMEFFQKGKINKKELFIASLSNSFPAILMHGRTMLPIIIPLLGKVGLIYFGLLVLIGFLKTSLTLIIARYLLPPPPIFKTNKSISPHLSLYQAFKQSLIQSRFILKRIIFITIPITIFTFYLIHFGFFEFISEYLKPIIRYLPLSPEAFSIIIAQFGGHIAAYTVASNLLVNGLLKNYEIILALLWGTVITSIVSLRYLIPYYWGIFGPRLGTQIMLLSNGLRQFFIILTAIIIHHWPHIIS</sequence>
<dbReference type="PANTHER" id="PTHR38139">
    <property type="entry name" value="GATE DOMAIN-CONTAINING PROTEIN"/>
    <property type="match status" value="1"/>
</dbReference>
<feature type="transmembrane region" description="Helical" evidence="1">
    <location>
        <begin position="179"/>
        <end position="199"/>
    </location>
</feature>
<protein>
    <submittedName>
        <fullName evidence="3">Nucleoside recognition protein</fullName>
    </submittedName>
</protein>
<feature type="transmembrane region" description="Helical" evidence="1">
    <location>
        <begin position="295"/>
        <end position="312"/>
    </location>
</feature>
<gene>
    <name evidence="3" type="ORF">ENG63_10560</name>
</gene>
<keyword evidence="1" id="KW-0812">Transmembrane</keyword>
<dbReference type="InterPro" id="IPR011642">
    <property type="entry name" value="Gate_dom"/>
</dbReference>
<dbReference type="PANTHER" id="PTHR38139:SF1">
    <property type="entry name" value="NUCLEOSIDE TRANSPORTER_FEOB GTPASE GATE DOMAIN-CONTAINING PROTEIN"/>
    <property type="match status" value="1"/>
</dbReference>
<keyword evidence="1" id="KW-1133">Transmembrane helix</keyword>
<feature type="transmembrane region" description="Helical" evidence="1">
    <location>
        <begin position="254"/>
        <end position="275"/>
    </location>
</feature>
<proteinExistence type="predicted"/>
<feature type="transmembrane region" description="Helical" evidence="1">
    <location>
        <begin position="12"/>
        <end position="35"/>
    </location>
</feature>
<evidence type="ECO:0000256" key="1">
    <source>
        <dbReference type="SAM" id="Phobius"/>
    </source>
</evidence>
<dbReference type="InterPro" id="IPR038880">
    <property type="entry name" value="MJ0871-like"/>
</dbReference>
<feature type="domain" description="Nucleoside transporter/FeoB GTPase Gate" evidence="2">
    <location>
        <begin position="14"/>
        <end position="114"/>
    </location>
</feature>